<dbReference type="AlphaFoldDB" id="A0A3D8VBE7"/>
<dbReference type="PANTHER" id="PTHR45436">
    <property type="entry name" value="SENSOR HISTIDINE KINASE YKOH"/>
    <property type="match status" value="1"/>
</dbReference>
<dbReference type="CDD" id="cd00082">
    <property type="entry name" value="HisKA"/>
    <property type="match status" value="1"/>
</dbReference>
<dbReference type="PROSITE" id="PS50109">
    <property type="entry name" value="HIS_KIN"/>
    <property type="match status" value="1"/>
</dbReference>
<dbReference type="Proteomes" id="UP000256829">
    <property type="component" value="Unassembled WGS sequence"/>
</dbReference>
<dbReference type="SUPFAM" id="SSF47384">
    <property type="entry name" value="Homodimeric domain of signal transducing histidine kinase"/>
    <property type="match status" value="1"/>
</dbReference>
<evidence type="ECO:0000256" key="9">
    <source>
        <dbReference type="ARBA" id="ARBA00023012"/>
    </source>
</evidence>
<dbReference type="SMART" id="SM00387">
    <property type="entry name" value="HATPase_c"/>
    <property type="match status" value="1"/>
</dbReference>
<dbReference type="Gene3D" id="3.30.565.10">
    <property type="entry name" value="Histidine kinase-like ATPase, C-terminal domain"/>
    <property type="match status" value="1"/>
</dbReference>
<reference evidence="14 15" key="1">
    <citation type="submission" date="2018-08" db="EMBL/GenBank/DDBJ databases">
        <title>Lysobacter soli KCTC 22011, whole genome shotgun sequence.</title>
        <authorList>
            <person name="Zhang X."/>
            <person name="Feng G."/>
            <person name="Zhu H."/>
        </authorList>
    </citation>
    <scope>NUCLEOTIDE SEQUENCE [LARGE SCALE GENOMIC DNA]</scope>
    <source>
        <strain evidence="14 15">KCTC 22011</strain>
    </source>
</reference>
<evidence type="ECO:0000256" key="11">
    <source>
        <dbReference type="SAM" id="Phobius"/>
    </source>
</evidence>
<evidence type="ECO:0000313" key="15">
    <source>
        <dbReference type="Proteomes" id="UP000256829"/>
    </source>
</evidence>
<dbReference type="InterPro" id="IPR036097">
    <property type="entry name" value="HisK_dim/P_sf"/>
</dbReference>
<evidence type="ECO:0000256" key="5">
    <source>
        <dbReference type="ARBA" id="ARBA00022679"/>
    </source>
</evidence>
<dbReference type="InterPro" id="IPR005467">
    <property type="entry name" value="His_kinase_dom"/>
</dbReference>
<dbReference type="Gene3D" id="1.10.287.130">
    <property type="match status" value="1"/>
</dbReference>
<accession>A0A3D8VBE7</accession>
<organism evidence="14 15">
    <name type="scientific">Lysobacter soli</name>
    <dbReference type="NCBI Taxonomy" id="453783"/>
    <lineage>
        <taxon>Bacteria</taxon>
        <taxon>Pseudomonadati</taxon>
        <taxon>Pseudomonadota</taxon>
        <taxon>Gammaproteobacteria</taxon>
        <taxon>Lysobacterales</taxon>
        <taxon>Lysobacteraceae</taxon>
        <taxon>Lysobacter</taxon>
    </lineage>
</organism>
<keyword evidence="7 14" id="KW-0418">Kinase</keyword>
<gene>
    <name evidence="14" type="ORF">DX912_14385</name>
</gene>
<dbReference type="PANTHER" id="PTHR45436:SF16">
    <property type="entry name" value="HISTIDINE KINASE"/>
    <property type="match status" value="1"/>
</dbReference>
<dbReference type="InterPro" id="IPR003661">
    <property type="entry name" value="HisK_dim/P_dom"/>
</dbReference>
<dbReference type="InterPro" id="IPR003594">
    <property type="entry name" value="HATPase_dom"/>
</dbReference>
<feature type="region of interest" description="Disordered" evidence="10">
    <location>
        <begin position="1"/>
        <end position="31"/>
    </location>
</feature>
<evidence type="ECO:0000256" key="7">
    <source>
        <dbReference type="ARBA" id="ARBA00022777"/>
    </source>
</evidence>
<feature type="domain" description="HAMP" evidence="13">
    <location>
        <begin position="194"/>
        <end position="247"/>
    </location>
</feature>
<keyword evidence="4" id="KW-0597">Phosphoprotein</keyword>
<dbReference type="SUPFAM" id="SSF55874">
    <property type="entry name" value="ATPase domain of HSP90 chaperone/DNA topoisomerase II/histidine kinase"/>
    <property type="match status" value="1"/>
</dbReference>
<feature type="transmembrane region" description="Helical" evidence="11">
    <location>
        <begin position="173"/>
        <end position="193"/>
    </location>
</feature>
<comment type="catalytic activity">
    <reaction evidence="1">
        <text>ATP + protein L-histidine = ADP + protein N-phospho-L-histidine.</text>
        <dbReference type="EC" id="2.7.13.3"/>
    </reaction>
</comment>
<evidence type="ECO:0000256" key="2">
    <source>
        <dbReference type="ARBA" id="ARBA00004370"/>
    </source>
</evidence>
<evidence type="ECO:0000256" key="4">
    <source>
        <dbReference type="ARBA" id="ARBA00022553"/>
    </source>
</evidence>
<evidence type="ECO:0000256" key="6">
    <source>
        <dbReference type="ARBA" id="ARBA00022692"/>
    </source>
</evidence>
<proteinExistence type="predicted"/>
<dbReference type="InterPro" id="IPR050428">
    <property type="entry name" value="TCS_sensor_his_kinase"/>
</dbReference>
<evidence type="ECO:0000256" key="8">
    <source>
        <dbReference type="ARBA" id="ARBA00022989"/>
    </source>
</evidence>
<dbReference type="InterPro" id="IPR036890">
    <property type="entry name" value="HATPase_C_sf"/>
</dbReference>
<keyword evidence="9" id="KW-0902">Two-component regulatory system</keyword>
<evidence type="ECO:0000256" key="3">
    <source>
        <dbReference type="ARBA" id="ARBA00012438"/>
    </source>
</evidence>
<dbReference type="EMBL" id="QTJR01000011">
    <property type="protein sequence ID" value="RDY66158.1"/>
    <property type="molecule type" value="Genomic_DNA"/>
</dbReference>
<evidence type="ECO:0000256" key="10">
    <source>
        <dbReference type="SAM" id="MobiDB-lite"/>
    </source>
</evidence>
<comment type="caution">
    <text evidence="14">The sequence shown here is derived from an EMBL/GenBank/DDBJ whole genome shotgun (WGS) entry which is preliminary data.</text>
</comment>
<keyword evidence="8 11" id="KW-1133">Transmembrane helix</keyword>
<dbReference type="SMART" id="SM00388">
    <property type="entry name" value="HisKA"/>
    <property type="match status" value="1"/>
</dbReference>
<dbReference type="PROSITE" id="PS50885">
    <property type="entry name" value="HAMP"/>
    <property type="match status" value="1"/>
</dbReference>
<evidence type="ECO:0000256" key="1">
    <source>
        <dbReference type="ARBA" id="ARBA00000085"/>
    </source>
</evidence>
<sequence length="465" mass="51636">MASVTASPPPTTADRMAEASPQEPTPPRRRTRYRRQLRSRIILAFVLLGFGLTAMFAWATNWTRNRVENQLVEDVMNRNIEMAARQFELDPENPQFAVDQIRAYVYPIDKIDSVRVNWPEWYELRDGIYGMTGVANGEPFAYKLAVRKTPKAWFFLAYDMSQATRGEAQFQRAIWAAVFLFTLLSLLVGWWSASRVMSPVTELANRLKQSGRSAEPEGLASHFPSDEVGQLAEALDDYAERLTEVVQRDREFNADVSHELRTPLAVIKGAVELLLSRPDVDEKTRSRLQRIQRAEQQCTDLISALLLLSRNERGHGATDVAKVAEQLLDAHRAQLGGKPMELRVVGEPSLIVDAPEAAVSVALGNLIGNAVKYTTEGEVEVRIGKRSVDVVDSGPGLSEEDAAKLFQRGYRGTHAGHSQGGGIGLSIVRRLCTLYSWEVQVRPGKPRGVIATLTFDAPVLSIGKA</sequence>
<evidence type="ECO:0000313" key="14">
    <source>
        <dbReference type="EMBL" id="RDY66158.1"/>
    </source>
</evidence>
<comment type="subcellular location">
    <subcellularLocation>
        <location evidence="2">Membrane</location>
    </subcellularLocation>
</comment>
<keyword evidence="5" id="KW-0808">Transferase</keyword>
<evidence type="ECO:0000259" key="13">
    <source>
        <dbReference type="PROSITE" id="PS50885"/>
    </source>
</evidence>
<dbReference type="GO" id="GO:0005886">
    <property type="term" value="C:plasma membrane"/>
    <property type="evidence" value="ECO:0007669"/>
    <property type="project" value="TreeGrafter"/>
</dbReference>
<protein>
    <recommendedName>
        <fullName evidence="3">histidine kinase</fullName>
        <ecNumber evidence="3">2.7.13.3</ecNumber>
    </recommendedName>
</protein>
<feature type="transmembrane region" description="Helical" evidence="11">
    <location>
        <begin position="37"/>
        <end position="59"/>
    </location>
</feature>
<dbReference type="Gene3D" id="6.10.340.10">
    <property type="match status" value="1"/>
</dbReference>
<keyword evidence="11" id="KW-0472">Membrane</keyword>
<keyword evidence="6 11" id="KW-0812">Transmembrane</keyword>
<keyword evidence="15" id="KW-1185">Reference proteome</keyword>
<dbReference type="GO" id="GO:0000155">
    <property type="term" value="F:phosphorelay sensor kinase activity"/>
    <property type="evidence" value="ECO:0007669"/>
    <property type="project" value="InterPro"/>
</dbReference>
<feature type="domain" description="Histidine kinase" evidence="12">
    <location>
        <begin position="255"/>
        <end position="459"/>
    </location>
</feature>
<evidence type="ECO:0000259" key="12">
    <source>
        <dbReference type="PROSITE" id="PS50109"/>
    </source>
</evidence>
<name>A0A3D8VBE7_9GAMM</name>
<dbReference type="Pfam" id="PF02518">
    <property type="entry name" value="HATPase_c"/>
    <property type="match status" value="1"/>
</dbReference>
<dbReference type="EC" id="2.7.13.3" evidence="3"/>
<dbReference type="InterPro" id="IPR003660">
    <property type="entry name" value="HAMP_dom"/>
</dbReference>
<dbReference type="Pfam" id="PF00512">
    <property type="entry name" value="HisKA"/>
    <property type="match status" value="1"/>
</dbReference>